<name>V4HLY2_PSEL2</name>
<proteinExistence type="predicted"/>
<dbReference type="AlphaFoldDB" id="V4HLY2"/>
<accession>V4HLY2</accession>
<evidence type="ECO:0000313" key="2">
    <source>
        <dbReference type="EMBL" id="ESP91805.1"/>
    </source>
</evidence>
<protein>
    <submittedName>
        <fullName evidence="2">Uncharacterized protein</fullName>
    </submittedName>
</protein>
<sequence length="56" mass="6329">MAFNAIEKRKTTSGETRYKCRVRVKFNGKIIHNESKTFSKKPSIRKKESIGSVAAA</sequence>
<evidence type="ECO:0000256" key="1">
    <source>
        <dbReference type="SAM" id="MobiDB-lite"/>
    </source>
</evidence>
<evidence type="ECO:0000313" key="3">
    <source>
        <dbReference type="Proteomes" id="UP000017820"/>
    </source>
</evidence>
<reference evidence="2 3" key="1">
    <citation type="submission" date="2013-07" db="EMBL/GenBank/DDBJ databases">
        <title>Draft genome sequence of Pseudoalteromonas luteoviolacea 2ta16.</title>
        <authorList>
            <person name="Allen E.E."/>
            <person name="Azam F."/>
            <person name="Podell S."/>
        </authorList>
    </citation>
    <scope>NUCLEOTIDE SEQUENCE [LARGE SCALE GENOMIC DNA]</scope>
    <source>
        <strain evidence="2 3">2ta16</strain>
    </source>
</reference>
<comment type="caution">
    <text evidence="2">The sequence shown here is derived from an EMBL/GenBank/DDBJ whole genome shotgun (WGS) entry which is preliminary data.</text>
</comment>
<feature type="region of interest" description="Disordered" evidence="1">
    <location>
        <begin position="36"/>
        <end position="56"/>
    </location>
</feature>
<gene>
    <name evidence="2" type="ORF">PL2TA16_05296</name>
</gene>
<dbReference type="EMBL" id="AUSV01000091">
    <property type="protein sequence ID" value="ESP91805.1"/>
    <property type="molecule type" value="Genomic_DNA"/>
</dbReference>
<organism evidence="2 3">
    <name type="scientific">Pseudoalteromonas luteoviolacea (strain 2ta16)</name>
    <dbReference type="NCBI Taxonomy" id="1353533"/>
    <lineage>
        <taxon>Bacteria</taxon>
        <taxon>Pseudomonadati</taxon>
        <taxon>Pseudomonadota</taxon>
        <taxon>Gammaproteobacteria</taxon>
        <taxon>Alteromonadales</taxon>
        <taxon>Pseudoalteromonadaceae</taxon>
        <taxon>Pseudoalteromonas</taxon>
    </lineage>
</organism>
<dbReference type="Proteomes" id="UP000017820">
    <property type="component" value="Unassembled WGS sequence"/>
</dbReference>